<evidence type="ECO:0000256" key="1">
    <source>
        <dbReference type="SAM" id="Phobius"/>
    </source>
</evidence>
<proteinExistence type="predicted"/>
<reference evidence="2" key="1">
    <citation type="submission" date="2021-01" db="EMBL/GenBank/DDBJ databases">
        <authorList>
            <consortium name="Genoscope - CEA"/>
            <person name="William W."/>
        </authorList>
    </citation>
    <scope>NUCLEOTIDE SEQUENCE</scope>
</reference>
<comment type="caution">
    <text evidence="2">The sequence shown here is derived from an EMBL/GenBank/DDBJ whole genome shotgun (WGS) entry which is preliminary data.</text>
</comment>
<protein>
    <submittedName>
        <fullName evidence="2">Uncharacterized protein</fullName>
    </submittedName>
</protein>
<dbReference type="Proteomes" id="UP000683925">
    <property type="component" value="Unassembled WGS sequence"/>
</dbReference>
<keyword evidence="1" id="KW-1133">Transmembrane helix</keyword>
<name>A0A8S1YE64_PAROT</name>
<dbReference type="AlphaFoldDB" id="A0A8S1YE64"/>
<keyword evidence="3" id="KW-1185">Reference proteome</keyword>
<gene>
    <name evidence="2" type="ORF">POCTA_138.1.T1530070</name>
</gene>
<dbReference type="EMBL" id="CAJJDP010000155">
    <property type="protein sequence ID" value="CAD8211167.1"/>
    <property type="molecule type" value="Genomic_DNA"/>
</dbReference>
<keyword evidence="1" id="KW-0812">Transmembrane</keyword>
<accession>A0A8S1YE64</accession>
<feature type="transmembrane region" description="Helical" evidence="1">
    <location>
        <begin position="6"/>
        <end position="24"/>
    </location>
</feature>
<keyword evidence="1" id="KW-0472">Membrane</keyword>
<sequence>MQLFAYSFIVPSSVSIIYVILMICRYCQLKSDIVADEINLNCSLKFRVSVLICDIVQAFKVLSVHSYFSARIVKNINTMF</sequence>
<evidence type="ECO:0000313" key="2">
    <source>
        <dbReference type="EMBL" id="CAD8211167.1"/>
    </source>
</evidence>
<organism evidence="2 3">
    <name type="scientific">Paramecium octaurelia</name>
    <dbReference type="NCBI Taxonomy" id="43137"/>
    <lineage>
        <taxon>Eukaryota</taxon>
        <taxon>Sar</taxon>
        <taxon>Alveolata</taxon>
        <taxon>Ciliophora</taxon>
        <taxon>Intramacronucleata</taxon>
        <taxon>Oligohymenophorea</taxon>
        <taxon>Peniculida</taxon>
        <taxon>Parameciidae</taxon>
        <taxon>Paramecium</taxon>
    </lineage>
</organism>
<evidence type="ECO:0000313" key="3">
    <source>
        <dbReference type="Proteomes" id="UP000683925"/>
    </source>
</evidence>